<organism evidence="2 3">
    <name type="scientific">Falsiroseomonas selenitidurans</name>
    <dbReference type="NCBI Taxonomy" id="2716335"/>
    <lineage>
        <taxon>Bacteria</taxon>
        <taxon>Pseudomonadati</taxon>
        <taxon>Pseudomonadota</taxon>
        <taxon>Alphaproteobacteria</taxon>
        <taxon>Acetobacterales</taxon>
        <taxon>Roseomonadaceae</taxon>
        <taxon>Falsiroseomonas</taxon>
    </lineage>
</organism>
<sequence>MVAIRDMPSDVREALLARAADMPIWANTACVAGPGLAQRRIALVTTAGLHLRGEPHFRSGTGEFRVIPGDVDPGALIMSQTSTTYDRTGFQEDVNTVFPLDRLREMQAEGVVGSLAARHFAFIGSATEAHQIKPHAEEVARALRADGVTGVLILPVCPSCTRGAAILGHVIEAGGVPTVGISLVREHTAVIRPPRALHVPFELGRPLGVPGDAAFQRRVIERLLGMLRRVDGPILETYEEVPAFLGEDRMAGWTCPVPLPAPPAGSALGDAVRQEMRLLAPWRDEAVRRRGRTTTGLSTLPAEAIAELLIAFHTDPANTAPPAGQALAAALRYGVDDLKTWYHEAALARPGPVPGLRMADWVYGETAFGRLLLELHAACAAHADPAVVQFGAVRLVPTHQRHRLG</sequence>
<dbReference type="Proteomes" id="UP000787635">
    <property type="component" value="Unassembled WGS sequence"/>
</dbReference>
<gene>
    <name evidence="2" type="ORF">HEQ75_09660</name>
</gene>
<comment type="caution">
    <text evidence="2">The sequence shown here is derived from an EMBL/GenBank/DDBJ whole genome shotgun (WGS) entry which is preliminary data.</text>
</comment>
<dbReference type="InterPro" id="IPR010187">
    <property type="entry name" value="Various_sel_PB"/>
</dbReference>
<accession>A0ABX1E1T8</accession>
<dbReference type="Pfam" id="PF07355">
    <property type="entry name" value="GRDB"/>
    <property type="match status" value="1"/>
</dbReference>
<evidence type="ECO:0000313" key="3">
    <source>
        <dbReference type="Proteomes" id="UP000787635"/>
    </source>
</evidence>
<reference evidence="2 3" key="1">
    <citation type="submission" date="2020-03" db="EMBL/GenBank/DDBJ databases">
        <title>Roseomonas selenitidurans sp. nov. isolated from urban soil.</title>
        <authorList>
            <person name="Liu H."/>
        </authorList>
    </citation>
    <scope>NUCLEOTIDE SEQUENCE [LARGE SCALE GENOMIC DNA]</scope>
    <source>
        <strain evidence="2 3">BU-1</strain>
    </source>
</reference>
<dbReference type="EMBL" id="JAAVNE010000012">
    <property type="protein sequence ID" value="NKC31124.1"/>
    <property type="molecule type" value="Genomic_DNA"/>
</dbReference>
<evidence type="ECO:0000256" key="1">
    <source>
        <dbReference type="ARBA" id="ARBA00023002"/>
    </source>
</evidence>
<keyword evidence="1" id="KW-0560">Oxidoreductase</keyword>
<dbReference type="RefSeq" id="WP_168029717.1">
    <property type="nucleotide sequence ID" value="NZ_JAAVNE010000012.1"/>
</dbReference>
<proteinExistence type="predicted"/>
<keyword evidence="3" id="KW-1185">Reference proteome</keyword>
<name>A0ABX1E1T8_9PROT</name>
<protein>
    <submittedName>
        <fullName evidence="2">Uncharacterized protein</fullName>
    </submittedName>
</protein>
<evidence type="ECO:0000313" key="2">
    <source>
        <dbReference type="EMBL" id="NKC31124.1"/>
    </source>
</evidence>